<dbReference type="EMBL" id="KV744922">
    <property type="protein sequence ID" value="OCK81395.1"/>
    <property type="molecule type" value="Genomic_DNA"/>
</dbReference>
<name>A0A8E2JG51_9PEZI</name>
<reference evidence="1 2" key="1">
    <citation type="journal article" date="2016" name="Nat. Commun.">
        <title>Ectomycorrhizal ecology is imprinted in the genome of the dominant symbiotic fungus Cenococcum geophilum.</title>
        <authorList>
            <consortium name="DOE Joint Genome Institute"/>
            <person name="Peter M."/>
            <person name="Kohler A."/>
            <person name="Ohm R.A."/>
            <person name="Kuo A."/>
            <person name="Krutzmann J."/>
            <person name="Morin E."/>
            <person name="Arend M."/>
            <person name="Barry K.W."/>
            <person name="Binder M."/>
            <person name="Choi C."/>
            <person name="Clum A."/>
            <person name="Copeland A."/>
            <person name="Grisel N."/>
            <person name="Haridas S."/>
            <person name="Kipfer T."/>
            <person name="LaButti K."/>
            <person name="Lindquist E."/>
            <person name="Lipzen A."/>
            <person name="Maire R."/>
            <person name="Meier B."/>
            <person name="Mihaltcheva S."/>
            <person name="Molinier V."/>
            <person name="Murat C."/>
            <person name="Poggeler S."/>
            <person name="Quandt C.A."/>
            <person name="Sperisen C."/>
            <person name="Tritt A."/>
            <person name="Tisserant E."/>
            <person name="Crous P.W."/>
            <person name="Henrissat B."/>
            <person name="Nehls U."/>
            <person name="Egli S."/>
            <person name="Spatafora J.W."/>
            <person name="Grigoriev I.V."/>
            <person name="Martin F.M."/>
        </authorList>
    </citation>
    <scope>NUCLEOTIDE SEQUENCE [LARGE SCALE GENOMIC DNA]</scope>
    <source>
        <strain evidence="1 2">CBS 459.81</strain>
    </source>
</reference>
<sequence length="87" mass="9063">MWAVLYATNFVGVAAYVMTYYSSKSDAISATLGVCPGVSNTTAINVTAGFGSKGNCTCVDLRLPGEIQDLSVALGTHGNLARLLFNI</sequence>
<evidence type="ECO:0000313" key="1">
    <source>
        <dbReference type="EMBL" id="OCK81395.1"/>
    </source>
</evidence>
<keyword evidence="2" id="KW-1185">Reference proteome</keyword>
<dbReference type="AlphaFoldDB" id="A0A8E2JG51"/>
<dbReference type="Proteomes" id="UP000250266">
    <property type="component" value="Unassembled WGS sequence"/>
</dbReference>
<organism evidence="1 2">
    <name type="scientific">Lepidopterella palustris CBS 459.81</name>
    <dbReference type="NCBI Taxonomy" id="1314670"/>
    <lineage>
        <taxon>Eukaryota</taxon>
        <taxon>Fungi</taxon>
        <taxon>Dikarya</taxon>
        <taxon>Ascomycota</taxon>
        <taxon>Pezizomycotina</taxon>
        <taxon>Dothideomycetes</taxon>
        <taxon>Pleosporomycetidae</taxon>
        <taxon>Mytilinidiales</taxon>
        <taxon>Argynnaceae</taxon>
        <taxon>Lepidopterella</taxon>
    </lineage>
</organism>
<gene>
    <name evidence="1" type="ORF">K432DRAFT_381351</name>
</gene>
<proteinExistence type="predicted"/>
<protein>
    <submittedName>
        <fullName evidence="1">Uncharacterized protein</fullName>
    </submittedName>
</protein>
<accession>A0A8E2JG51</accession>
<evidence type="ECO:0000313" key="2">
    <source>
        <dbReference type="Proteomes" id="UP000250266"/>
    </source>
</evidence>